<keyword evidence="2" id="KW-1185">Reference proteome</keyword>
<proteinExistence type="predicted"/>
<gene>
    <name evidence="1" type="ORF">Bca52824_050086</name>
</gene>
<reference evidence="1 2" key="1">
    <citation type="submission" date="2020-02" db="EMBL/GenBank/DDBJ databases">
        <authorList>
            <person name="Ma Q."/>
            <person name="Huang Y."/>
            <person name="Song X."/>
            <person name="Pei D."/>
        </authorList>
    </citation>
    <scope>NUCLEOTIDE SEQUENCE [LARGE SCALE GENOMIC DNA]</scope>
    <source>
        <strain evidence="1">Sxm20200214</strain>
        <tissue evidence="1">Leaf</tissue>
    </source>
</reference>
<dbReference type="AlphaFoldDB" id="A0A8X7RM77"/>
<organism evidence="1 2">
    <name type="scientific">Brassica carinata</name>
    <name type="common">Ethiopian mustard</name>
    <name type="synonym">Abyssinian cabbage</name>
    <dbReference type="NCBI Taxonomy" id="52824"/>
    <lineage>
        <taxon>Eukaryota</taxon>
        <taxon>Viridiplantae</taxon>
        <taxon>Streptophyta</taxon>
        <taxon>Embryophyta</taxon>
        <taxon>Tracheophyta</taxon>
        <taxon>Spermatophyta</taxon>
        <taxon>Magnoliopsida</taxon>
        <taxon>eudicotyledons</taxon>
        <taxon>Gunneridae</taxon>
        <taxon>Pentapetalae</taxon>
        <taxon>rosids</taxon>
        <taxon>malvids</taxon>
        <taxon>Brassicales</taxon>
        <taxon>Brassicaceae</taxon>
        <taxon>Brassiceae</taxon>
        <taxon>Brassica</taxon>
    </lineage>
</organism>
<comment type="caution">
    <text evidence="1">The sequence shown here is derived from an EMBL/GenBank/DDBJ whole genome shotgun (WGS) entry which is preliminary data.</text>
</comment>
<protein>
    <submittedName>
        <fullName evidence="1">Uncharacterized protein</fullName>
    </submittedName>
</protein>
<evidence type="ECO:0000313" key="1">
    <source>
        <dbReference type="EMBL" id="KAG2290482.1"/>
    </source>
</evidence>
<evidence type="ECO:0000313" key="2">
    <source>
        <dbReference type="Proteomes" id="UP000886595"/>
    </source>
</evidence>
<sequence length="108" mass="12187">MHHESQPSSSFHLYIKAEFVLRPPPPDRLLLRRNCFSPWHEASSIQVTSVSRPALTHRQLLLESIYDAVLSASICLQLPVRSQHSSLTSMSLPLLLRTSSSQLQVSKL</sequence>
<dbReference type="EMBL" id="JAAMPC010000010">
    <property type="protein sequence ID" value="KAG2290482.1"/>
    <property type="molecule type" value="Genomic_DNA"/>
</dbReference>
<dbReference type="Proteomes" id="UP000886595">
    <property type="component" value="Unassembled WGS sequence"/>
</dbReference>
<accession>A0A8X7RM77</accession>
<name>A0A8X7RM77_BRACI</name>